<reference evidence="3" key="1">
    <citation type="journal article" date="2014" name="Int. J. Syst. Evol. Microbiol.">
        <title>Complete genome sequence of Corynebacterium casei LMG S-19264T (=DSM 44701T), isolated from a smear-ripened cheese.</title>
        <authorList>
            <consortium name="US DOE Joint Genome Institute (JGI-PGF)"/>
            <person name="Walter F."/>
            <person name="Albersmeier A."/>
            <person name="Kalinowski J."/>
            <person name="Ruckert C."/>
        </authorList>
    </citation>
    <scope>NUCLEOTIDE SEQUENCE</scope>
    <source>
        <strain evidence="3">NBRC 110023</strain>
    </source>
</reference>
<dbReference type="AlphaFoldDB" id="A0AA37SYV7"/>
<accession>A0AA37SYV7</accession>
<dbReference type="Gene3D" id="1.10.260.40">
    <property type="entry name" value="lambda repressor-like DNA-binding domains"/>
    <property type="match status" value="1"/>
</dbReference>
<dbReference type="Proteomes" id="UP001156601">
    <property type="component" value="Unassembled WGS sequence"/>
</dbReference>
<dbReference type="EMBL" id="BSOT01000015">
    <property type="protein sequence ID" value="GLR72777.1"/>
    <property type="molecule type" value="Genomic_DNA"/>
</dbReference>
<dbReference type="NCBIfam" id="NF041951">
    <property type="entry name" value="phage_RstR"/>
    <property type="match status" value="1"/>
</dbReference>
<keyword evidence="1" id="KW-0238">DNA-binding</keyword>
<dbReference type="GO" id="GO:0003677">
    <property type="term" value="F:DNA binding"/>
    <property type="evidence" value="ECO:0007669"/>
    <property type="project" value="UniProtKB-KW"/>
</dbReference>
<sequence>MSFPTRFLQLRKDNKLTQPQMAEKVGIHITQVKRYEAGQAQPSIELLKKIATAFNVTTDWMIFEEGERDLPDGLQLKFEAVSQMSDEDQRTIQSLIDGMFLKHTASQLQRVG</sequence>
<dbReference type="InterPro" id="IPR010982">
    <property type="entry name" value="Lambda_DNA-bd_dom_sf"/>
</dbReference>
<organism evidence="3 4">
    <name type="scientific">Agaribacter marinus</name>
    <dbReference type="NCBI Taxonomy" id="1431249"/>
    <lineage>
        <taxon>Bacteria</taxon>
        <taxon>Pseudomonadati</taxon>
        <taxon>Pseudomonadota</taxon>
        <taxon>Gammaproteobacteria</taxon>
        <taxon>Alteromonadales</taxon>
        <taxon>Alteromonadaceae</taxon>
        <taxon>Agaribacter</taxon>
    </lineage>
</organism>
<dbReference type="PANTHER" id="PTHR46558">
    <property type="entry name" value="TRACRIPTIONAL REGULATORY PROTEIN-RELATED-RELATED"/>
    <property type="match status" value="1"/>
</dbReference>
<dbReference type="InterPro" id="IPR001387">
    <property type="entry name" value="Cro/C1-type_HTH"/>
</dbReference>
<gene>
    <name evidence="3" type="ORF">GCM10007852_36850</name>
</gene>
<dbReference type="Pfam" id="PF01381">
    <property type="entry name" value="HTH_3"/>
    <property type="match status" value="1"/>
</dbReference>
<protein>
    <recommendedName>
        <fullName evidence="2">HTH cro/C1-type domain-containing protein</fullName>
    </recommendedName>
</protein>
<evidence type="ECO:0000313" key="4">
    <source>
        <dbReference type="Proteomes" id="UP001156601"/>
    </source>
</evidence>
<dbReference type="InterPro" id="IPR049639">
    <property type="entry name" value="RstR"/>
</dbReference>
<keyword evidence="4" id="KW-1185">Reference proteome</keyword>
<evidence type="ECO:0000313" key="3">
    <source>
        <dbReference type="EMBL" id="GLR72777.1"/>
    </source>
</evidence>
<feature type="domain" description="HTH cro/C1-type" evidence="2">
    <location>
        <begin position="9"/>
        <end position="61"/>
    </location>
</feature>
<dbReference type="SMART" id="SM00530">
    <property type="entry name" value="HTH_XRE"/>
    <property type="match status" value="1"/>
</dbReference>
<proteinExistence type="predicted"/>
<dbReference type="SUPFAM" id="SSF47413">
    <property type="entry name" value="lambda repressor-like DNA-binding domains"/>
    <property type="match status" value="1"/>
</dbReference>
<evidence type="ECO:0000256" key="1">
    <source>
        <dbReference type="ARBA" id="ARBA00023125"/>
    </source>
</evidence>
<evidence type="ECO:0000259" key="2">
    <source>
        <dbReference type="PROSITE" id="PS50943"/>
    </source>
</evidence>
<reference evidence="3" key="2">
    <citation type="submission" date="2023-01" db="EMBL/GenBank/DDBJ databases">
        <title>Draft genome sequence of Agaribacter marinus strain NBRC 110023.</title>
        <authorList>
            <person name="Sun Q."/>
            <person name="Mori K."/>
        </authorList>
    </citation>
    <scope>NUCLEOTIDE SEQUENCE</scope>
    <source>
        <strain evidence="3">NBRC 110023</strain>
    </source>
</reference>
<comment type="caution">
    <text evidence="3">The sequence shown here is derived from an EMBL/GenBank/DDBJ whole genome shotgun (WGS) entry which is preliminary data.</text>
</comment>
<dbReference type="PROSITE" id="PS50943">
    <property type="entry name" value="HTH_CROC1"/>
    <property type="match status" value="1"/>
</dbReference>
<dbReference type="PANTHER" id="PTHR46558:SF11">
    <property type="entry name" value="HTH-TYPE TRANSCRIPTIONAL REGULATOR XRE"/>
    <property type="match status" value="1"/>
</dbReference>
<name>A0AA37SYV7_9ALTE</name>
<dbReference type="CDD" id="cd00093">
    <property type="entry name" value="HTH_XRE"/>
    <property type="match status" value="1"/>
</dbReference>